<gene>
    <name evidence="1" type="ORF">RRG08_038037</name>
</gene>
<evidence type="ECO:0000313" key="1">
    <source>
        <dbReference type="EMBL" id="KAK3777787.1"/>
    </source>
</evidence>
<name>A0AAE0ZYU3_9GAST</name>
<keyword evidence="2" id="KW-1185">Reference proteome</keyword>
<comment type="caution">
    <text evidence="1">The sequence shown here is derived from an EMBL/GenBank/DDBJ whole genome shotgun (WGS) entry which is preliminary data.</text>
</comment>
<sequence length="130" mass="14311">MVKIRSSPIDCSRYVRETLMVTNRPDDDPELTTPEVNTGWTLSSRPVDVRRQSRPPLTPSCSSCRLSFTSYSPISLLLPANTGAVQCWVPVVRKLSVLIKLIGVAENSVMSTLAYNQDLASSTLFTHSSP</sequence>
<dbReference type="EMBL" id="JAWDGP010003058">
    <property type="protein sequence ID" value="KAK3777787.1"/>
    <property type="molecule type" value="Genomic_DNA"/>
</dbReference>
<evidence type="ECO:0000313" key="2">
    <source>
        <dbReference type="Proteomes" id="UP001283361"/>
    </source>
</evidence>
<protein>
    <submittedName>
        <fullName evidence="1">Uncharacterized protein</fullName>
    </submittedName>
</protein>
<accession>A0AAE0ZYU3</accession>
<dbReference type="AlphaFoldDB" id="A0AAE0ZYU3"/>
<dbReference type="Proteomes" id="UP001283361">
    <property type="component" value="Unassembled WGS sequence"/>
</dbReference>
<organism evidence="1 2">
    <name type="scientific">Elysia crispata</name>
    <name type="common">lettuce slug</name>
    <dbReference type="NCBI Taxonomy" id="231223"/>
    <lineage>
        <taxon>Eukaryota</taxon>
        <taxon>Metazoa</taxon>
        <taxon>Spiralia</taxon>
        <taxon>Lophotrochozoa</taxon>
        <taxon>Mollusca</taxon>
        <taxon>Gastropoda</taxon>
        <taxon>Heterobranchia</taxon>
        <taxon>Euthyneura</taxon>
        <taxon>Panpulmonata</taxon>
        <taxon>Sacoglossa</taxon>
        <taxon>Placobranchoidea</taxon>
        <taxon>Plakobranchidae</taxon>
        <taxon>Elysia</taxon>
    </lineage>
</organism>
<reference evidence="1" key="1">
    <citation type="journal article" date="2023" name="G3 (Bethesda)">
        <title>A reference genome for the long-term kleptoplast-retaining sea slug Elysia crispata morphotype clarki.</title>
        <authorList>
            <person name="Eastman K.E."/>
            <person name="Pendleton A.L."/>
            <person name="Shaikh M.A."/>
            <person name="Suttiyut T."/>
            <person name="Ogas R."/>
            <person name="Tomko P."/>
            <person name="Gavelis G."/>
            <person name="Widhalm J.R."/>
            <person name="Wisecaver J.H."/>
        </authorList>
    </citation>
    <scope>NUCLEOTIDE SEQUENCE</scope>
    <source>
        <strain evidence="1">ECLA1</strain>
    </source>
</reference>
<proteinExistence type="predicted"/>